<dbReference type="InterPro" id="IPR011042">
    <property type="entry name" value="6-blade_b-propeller_TolB-like"/>
</dbReference>
<protein>
    <submittedName>
        <fullName evidence="2">Glucose/arabinose dehydrogenase</fullName>
    </submittedName>
</protein>
<reference evidence="2 3" key="1">
    <citation type="submission" date="2018-02" db="EMBL/GenBank/DDBJ databases">
        <title>Genomic Encyclopedia of Archaeal and Bacterial Type Strains, Phase II (KMG-II): from individual species to whole genera.</title>
        <authorList>
            <person name="Goeker M."/>
        </authorList>
    </citation>
    <scope>NUCLEOTIDE SEQUENCE [LARGE SCALE GENOMIC DNA]</scope>
    <source>
        <strain evidence="2 3">DSM 29526</strain>
    </source>
</reference>
<evidence type="ECO:0000313" key="3">
    <source>
        <dbReference type="Proteomes" id="UP000237662"/>
    </source>
</evidence>
<gene>
    <name evidence="2" type="ORF">CLV84_1138</name>
</gene>
<dbReference type="RefSeq" id="WP_211295172.1">
    <property type="nucleotide sequence ID" value="NZ_PTJC01000005.1"/>
</dbReference>
<evidence type="ECO:0000313" key="2">
    <source>
        <dbReference type="EMBL" id="PPK88173.1"/>
    </source>
</evidence>
<dbReference type="EMBL" id="PTJC01000005">
    <property type="protein sequence ID" value="PPK88173.1"/>
    <property type="molecule type" value="Genomic_DNA"/>
</dbReference>
<dbReference type="PANTHER" id="PTHR19328">
    <property type="entry name" value="HEDGEHOG-INTERACTING PROTEIN"/>
    <property type="match status" value="1"/>
</dbReference>
<dbReference type="Proteomes" id="UP000237662">
    <property type="component" value="Unassembled WGS sequence"/>
</dbReference>
<dbReference type="InterPro" id="IPR012938">
    <property type="entry name" value="Glc/Sorbosone_DH"/>
</dbReference>
<comment type="caution">
    <text evidence="2">The sequence shown here is derived from an EMBL/GenBank/DDBJ whole genome shotgun (WGS) entry which is preliminary data.</text>
</comment>
<keyword evidence="3" id="KW-1185">Reference proteome</keyword>
<dbReference type="Gene3D" id="2.120.10.30">
    <property type="entry name" value="TolB, C-terminal domain"/>
    <property type="match status" value="1"/>
</dbReference>
<dbReference type="InterPro" id="IPR011041">
    <property type="entry name" value="Quinoprot_gluc/sorb_DH_b-prop"/>
</dbReference>
<dbReference type="Pfam" id="PF07995">
    <property type="entry name" value="GSDH"/>
    <property type="match status" value="1"/>
</dbReference>
<name>A0A2S6I9K5_9BACT</name>
<dbReference type="AlphaFoldDB" id="A0A2S6I9K5"/>
<dbReference type="PANTHER" id="PTHR19328:SF75">
    <property type="entry name" value="ALDOSE SUGAR DEHYDROGENASE YLII"/>
    <property type="match status" value="1"/>
</dbReference>
<proteinExistence type="predicted"/>
<sequence length="383" mass="41793">MQTPLPRSGANPLMLAFLCLFLSWAVTGQNGEALTEAGPVKIVPIVDGLEHPWGMAFLPDGRMLITERAGRLRILQSDSTLSEPVEGIPELLSYGQGGLLDVVLDPDFEENQFVYLSFADGGQDSMASSAFGRGRWVDDRIEDFETLFVQNYKLQGPNHFGGRIEFTDDGMLYFTMGERFQFDPAQDLSNHLGSIVRLNTDGTVPDDNPFVGQENALPEIYSYGHRNIEAAAIDPATGMLWVTEMGPMGGDEFNAVEAGKNYGWPVVSWGDNYDGSKIPDPTTRPEFADAAIHWSPTISPSGMVFYTGDAFEAWQGNALIGGLTASGIVRVAVDGTTAEEVERIPMGVRVREVAQAPDGTIYVLSDAENGQLFHLRPFDENGK</sequence>
<evidence type="ECO:0000259" key="1">
    <source>
        <dbReference type="Pfam" id="PF07995"/>
    </source>
</evidence>
<dbReference type="SUPFAM" id="SSF50952">
    <property type="entry name" value="Soluble quinoprotein glucose dehydrogenase"/>
    <property type="match status" value="1"/>
</dbReference>
<accession>A0A2S6I9K5</accession>
<organism evidence="2 3">
    <name type="scientific">Neolewinella xylanilytica</name>
    <dbReference type="NCBI Taxonomy" id="1514080"/>
    <lineage>
        <taxon>Bacteria</taxon>
        <taxon>Pseudomonadati</taxon>
        <taxon>Bacteroidota</taxon>
        <taxon>Saprospiria</taxon>
        <taxon>Saprospirales</taxon>
        <taxon>Lewinellaceae</taxon>
        <taxon>Neolewinella</taxon>
    </lineage>
</organism>
<feature type="domain" description="Glucose/Sorbosone dehydrogenase" evidence="1">
    <location>
        <begin position="49"/>
        <end position="373"/>
    </location>
</feature>